<evidence type="ECO:0000313" key="3">
    <source>
        <dbReference type="Proteomes" id="UP000504636"/>
    </source>
</evidence>
<name>A0A6A6Y433_9PEZI</name>
<dbReference type="EMBL" id="MU003717">
    <property type="protein sequence ID" value="KAF2803542.1"/>
    <property type="molecule type" value="Genomic_DNA"/>
</dbReference>
<reference evidence="4" key="3">
    <citation type="submission" date="2025-04" db="UniProtKB">
        <authorList>
            <consortium name="RefSeq"/>
        </authorList>
    </citation>
    <scope>IDENTIFICATION</scope>
    <source>
        <strain evidence="4">CBS 304.34</strain>
    </source>
</reference>
<reference evidence="2 4" key="1">
    <citation type="journal article" date="2020" name="Stud. Mycol.">
        <title>101 Dothideomycetes genomes: a test case for predicting lifestyles and emergence of pathogens.</title>
        <authorList>
            <person name="Haridas S."/>
            <person name="Albert R."/>
            <person name="Binder M."/>
            <person name="Bloem J."/>
            <person name="Labutti K."/>
            <person name="Salamov A."/>
            <person name="Andreopoulos B."/>
            <person name="Baker S."/>
            <person name="Barry K."/>
            <person name="Bills G."/>
            <person name="Bluhm B."/>
            <person name="Cannon C."/>
            <person name="Castanera R."/>
            <person name="Culley D."/>
            <person name="Daum C."/>
            <person name="Ezra D."/>
            <person name="Gonzalez J."/>
            <person name="Henrissat B."/>
            <person name="Kuo A."/>
            <person name="Liang C."/>
            <person name="Lipzen A."/>
            <person name="Lutzoni F."/>
            <person name="Magnuson J."/>
            <person name="Mondo S."/>
            <person name="Nolan M."/>
            <person name="Ohm R."/>
            <person name="Pangilinan J."/>
            <person name="Park H.-J."/>
            <person name="Ramirez L."/>
            <person name="Alfaro M."/>
            <person name="Sun H."/>
            <person name="Tritt A."/>
            <person name="Yoshinaga Y."/>
            <person name="Zwiers L.-H."/>
            <person name="Turgeon B."/>
            <person name="Goodwin S."/>
            <person name="Spatafora J."/>
            <person name="Crous P."/>
            <person name="Grigoriev I."/>
        </authorList>
    </citation>
    <scope>NUCLEOTIDE SEQUENCE</scope>
    <source>
        <strain evidence="2 4">CBS 304.34</strain>
    </source>
</reference>
<sequence>MRPRHDTLLFMVLTLLLGGRRLNSFSSNNDISAFSVEVLIELTVSFLSCSVCCSISSFFEHSLVPLLVTPGYQHPLSSSPKTRMLRLSGLLPLLCPKSPPTERSFPFRRSYNPQAVIPSSAHPLSSSLFASLQKQFGCGTHATYLLPCLLYSPSRSSHRHRSYSASSCKCCSSFTKASLLRLVKPFHGSILPNGCPLRIATRRVTYLSWSIGISNNESICATPFAVQ</sequence>
<reference evidence="4" key="2">
    <citation type="submission" date="2020-04" db="EMBL/GenBank/DDBJ databases">
        <authorList>
            <consortium name="NCBI Genome Project"/>
        </authorList>
    </citation>
    <scope>NUCLEOTIDE SEQUENCE</scope>
    <source>
        <strain evidence="4">CBS 304.34</strain>
    </source>
</reference>
<accession>A0A6A6Y433</accession>
<evidence type="ECO:0008006" key="5">
    <source>
        <dbReference type="Google" id="ProtNLM"/>
    </source>
</evidence>
<proteinExistence type="predicted"/>
<evidence type="ECO:0000256" key="1">
    <source>
        <dbReference type="SAM" id="SignalP"/>
    </source>
</evidence>
<dbReference type="GeneID" id="54453812"/>
<evidence type="ECO:0000313" key="4">
    <source>
        <dbReference type="RefSeq" id="XP_033570506.1"/>
    </source>
</evidence>
<dbReference type="AlphaFoldDB" id="A0A6A6Y433"/>
<gene>
    <name evidence="2 4" type="ORF">BDZ99DRAFT_166686</name>
</gene>
<protein>
    <recommendedName>
        <fullName evidence="5">Secreted protein</fullName>
    </recommendedName>
</protein>
<organism evidence="2">
    <name type="scientific">Mytilinidion resinicola</name>
    <dbReference type="NCBI Taxonomy" id="574789"/>
    <lineage>
        <taxon>Eukaryota</taxon>
        <taxon>Fungi</taxon>
        <taxon>Dikarya</taxon>
        <taxon>Ascomycota</taxon>
        <taxon>Pezizomycotina</taxon>
        <taxon>Dothideomycetes</taxon>
        <taxon>Pleosporomycetidae</taxon>
        <taxon>Mytilinidiales</taxon>
        <taxon>Mytilinidiaceae</taxon>
        <taxon>Mytilinidion</taxon>
    </lineage>
</organism>
<feature type="chain" id="PRO_5044628839" description="Secreted protein" evidence="1">
    <location>
        <begin position="25"/>
        <end position="227"/>
    </location>
</feature>
<dbReference type="RefSeq" id="XP_033570506.1">
    <property type="nucleotide sequence ID" value="XM_033712919.1"/>
</dbReference>
<keyword evidence="3" id="KW-1185">Reference proteome</keyword>
<keyword evidence="1" id="KW-0732">Signal</keyword>
<evidence type="ECO:0000313" key="2">
    <source>
        <dbReference type="EMBL" id="KAF2803542.1"/>
    </source>
</evidence>
<dbReference type="Proteomes" id="UP000504636">
    <property type="component" value="Unplaced"/>
</dbReference>
<feature type="signal peptide" evidence="1">
    <location>
        <begin position="1"/>
        <end position="24"/>
    </location>
</feature>